<dbReference type="Pfam" id="PF00196">
    <property type="entry name" value="GerE"/>
    <property type="match status" value="1"/>
</dbReference>
<evidence type="ECO:0000256" key="1">
    <source>
        <dbReference type="SAM" id="MobiDB-lite"/>
    </source>
</evidence>
<dbReference type="PANTHER" id="PTHR44757:SF2">
    <property type="entry name" value="BIOFILM ARCHITECTURE MAINTENANCE PROTEIN MBAA"/>
    <property type="match status" value="1"/>
</dbReference>
<dbReference type="EMBL" id="BPQH01000019">
    <property type="protein sequence ID" value="GJD52489.1"/>
    <property type="molecule type" value="Genomic_DNA"/>
</dbReference>
<dbReference type="PROSITE" id="PS50112">
    <property type="entry name" value="PAS"/>
    <property type="match status" value="3"/>
</dbReference>
<dbReference type="InterPro" id="IPR035965">
    <property type="entry name" value="PAS-like_dom_sf"/>
</dbReference>
<evidence type="ECO:0000259" key="4">
    <source>
        <dbReference type="PROSITE" id="PS50113"/>
    </source>
</evidence>
<sequence length="503" mass="55712">MTATVDRSQLQQIIDGLSEGVILIETDHTITYANEAALAAHGVTRLEELGADITAYRRNFVAHYHDHQPSGASHTPVERVLAGEAFRDALVEVATAGAATPRWVHRIRSLVITDPAGLPDCLVLIIHDETERYEAEERFERAFSANPAPAAICRLADLRLIRVNQGFLDLTGYAREDVVGRSVYEVDVLRQAEQRDLAIGCLNAGRTIPQMEACLRVPHDPEKWVIVAGQPIEMPSDERCMLFTFADLEDRRKAEMALQHSQEYLTKAFQLSPAPTALGSREGFVFFDVNEAFAATFGYTADELRGRSPTDMGLWADAALQERFERTLGRKGSVRNFEGRLRAKDGGELDCLVAAELVTIDGKALVLCTMQDITERRRSENELVEAIEAAMTDASWFSRGVLDKLAALRQPRRAGPAAGGLDDLTRREREILAQVGGGASDAEISERLKLSRLTVRNHVAALYRKLGIKRRSNLVVFARDRGLTSTEQQRGTRKPRRSGASEP</sequence>
<dbReference type="InterPro" id="IPR016032">
    <property type="entry name" value="Sig_transdc_resp-reg_C-effctor"/>
</dbReference>
<feature type="domain" description="PAS" evidence="3">
    <location>
        <begin position="135"/>
        <end position="186"/>
    </location>
</feature>
<dbReference type="CDD" id="cd00130">
    <property type="entry name" value="PAS"/>
    <property type="match status" value="3"/>
</dbReference>
<feature type="domain" description="HTH luxR-type" evidence="2">
    <location>
        <begin position="417"/>
        <end position="482"/>
    </location>
</feature>
<evidence type="ECO:0000313" key="5">
    <source>
        <dbReference type="EMBL" id="GJD52489.1"/>
    </source>
</evidence>
<dbReference type="Pfam" id="PF13188">
    <property type="entry name" value="PAS_8"/>
    <property type="match status" value="2"/>
</dbReference>
<dbReference type="SMART" id="SM00086">
    <property type="entry name" value="PAC"/>
    <property type="match status" value="1"/>
</dbReference>
<dbReference type="RefSeq" id="WP_128564993.1">
    <property type="nucleotide sequence ID" value="NZ_BPQH01000019.1"/>
</dbReference>
<evidence type="ECO:0000259" key="3">
    <source>
        <dbReference type="PROSITE" id="PS50112"/>
    </source>
</evidence>
<dbReference type="Gene3D" id="1.10.10.10">
    <property type="entry name" value="Winged helix-like DNA-binding domain superfamily/Winged helix DNA-binding domain"/>
    <property type="match status" value="1"/>
</dbReference>
<organism evidence="5 6">
    <name type="scientific">Methylobacterium crusticola</name>
    <dbReference type="NCBI Taxonomy" id="1697972"/>
    <lineage>
        <taxon>Bacteria</taxon>
        <taxon>Pseudomonadati</taxon>
        <taxon>Pseudomonadota</taxon>
        <taxon>Alphaproteobacteria</taxon>
        <taxon>Hyphomicrobiales</taxon>
        <taxon>Methylobacteriaceae</taxon>
        <taxon>Methylobacterium</taxon>
    </lineage>
</organism>
<dbReference type="Proteomes" id="UP001055167">
    <property type="component" value="Unassembled WGS sequence"/>
</dbReference>
<evidence type="ECO:0000313" key="6">
    <source>
        <dbReference type="Proteomes" id="UP001055167"/>
    </source>
</evidence>
<proteinExistence type="predicted"/>
<feature type="domain" description="PAS" evidence="3">
    <location>
        <begin position="261"/>
        <end position="308"/>
    </location>
</feature>
<feature type="domain" description="PAS" evidence="3">
    <location>
        <begin position="6"/>
        <end position="84"/>
    </location>
</feature>
<comment type="caution">
    <text evidence="5">The sequence shown here is derived from an EMBL/GenBank/DDBJ whole genome shotgun (WGS) entry which is preliminary data.</text>
</comment>
<gene>
    <name evidence="5" type="primary">malT_4</name>
    <name evidence="5" type="ORF">OPKNFCMD_5255</name>
</gene>
<dbReference type="SMART" id="SM00091">
    <property type="entry name" value="PAS"/>
    <property type="match status" value="3"/>
</dbReference>
<dbReference type="SUPFAM" id="SSF55785">
    <property type="entry name" value="PYP-like sensor domain (PAS domain)"/>
    <property type="match status" value="3"/>
</dbReference>
<accession>A0ABQ4R6R1</accession>
<dbReference type="PANTHER" id="PTHR44757">
    <property type="entry name" value="DIGUANYLATE CYCLASE DGCP"/>
    <property type="match status" value="1"/>
</dbReference>
<dbReference type="InterPro" id="IPR052155">
    <property type="entry name" value="Biofilm_reg_signaling"/>
</dbReference>
<dbReference type="SUPFAM" id="SSF46894">
    <property type="entry name" value="C-terminal effector domain of the bipartite response regulators"/>
    <property type="match status" value="1"/>
</dbReference>
<dbReference type="PRINTS" id="PR00038">
    <property type="entry name" value="HTHLUXR"/>
</dbReference>
<dbReference type="InterPro" id="IPR036388">
    <property type="entry name" value="WH-like_DNA-bd_sf"/>
</dbReference>
<dbReference type="NCBIfam" id="TIGR00229">
    <property type="entry name" value="sensory_box"/>
    <property type="match status" value="2"/>
</dbReference>
<dbReference type="CDD" id="cd06170">
    <property type="entry name" value="LuxR_C_like"/>
    <property type="match status" value="1"/>
</dbReference>
<dbReference type="InterPro" id="IPR001610">
    <property type="entry name" value="PAC"/>
</dbReference>
<dbReference type="InterPro" id="IPR000792">
    <property type="entry name" value="Tscrpt_reg_LuxR_C"/>
</dbReference>
<dbReference type="InterPro" id="IPR000014">
    <property type="entry name" value="PAS"/>
</dbReference>
<feature type="domain" description="PAC" evidence="4">
    <location>
        <begin position="335"/>
        <end position="385"/>
    </location>
</feature>
<dbReference type="Pfam" id="PF13426">
    <property type="entry name" value="PAS_9"/>
    <property type="match status" value="1"/>
</dbReference>
<reference evidence="5" key="2">
    <citation type="submission" date="2021-08" db="EMBL/GenBank/DDBJ databases">
        <authorList>
            <person name="Tani A."/>
            <person name="Ola A."/>
            <person name="Ogura Y."/>
            <person name="Katsura K."/>
            <person name="Hayashi T."/>
        </authorList>
    </citation>
    <scope>NUCLEOTIDE SEQUENCE</scope>
    <source>
        <strain evidence="5">KCTC 52305</strain>
    </source>
</reference>
<feature type="region of interest" description="Disordered" evidence="1">
    <location>
        <begin position="483"/>
        <end position="503"/>
    </location>
</feature>
<dbReference type="Gene3D" id="3.30.450.20">
    <property type="entry name" value="PAS domain"/>
    <property type="match status" value="3"/>
</dbReference>
<name>A0ABQ4R6R1_9HYPH</name>
<dbReference type="InterPro" id="IPR000700">
    <property type="entry name" value="PAS-assoc_C"/>
</dbReference>
<keyword evidence="6" id="KW-1185">Reference proteome</keyword>
<reference evidence="5" key="1">
    <citation type="journal article" date="2021" name="Front. Microbiol.">
        <title>Comprehensive Comparative Genomics and Phenotyping of Methylobacterium Species.</title>
        <authorList>
            <person name="Alessa O."/>
            <person name="Ogura Y."/>
            <person name="Fujitani Y."/>
            <person name="Takami H."/>
            <person name="Hayashi T."/>
            <person name="Sahin N."/>
            <person name="Tani A."/>
        </authorList>
    </citation>
    <scope>NUCLEOTIDE SEQUENCE</scope>
    <source>
        <strain evidence="5">KCTC 52305</strain>
    </source>
</reference>
<protein>
    <submittedName>
        <fullName evidence="5">HTH-type transcriptional regulator MalT</fullName>
    </submittedName>
</protein>
<dbReference type="SMART" id="SM00421">
    <property type="entry name" value="HTH_LUXR"/>
    <property type="match status" value="1"/>
</dbReference>
<dbReference type="PROSITE" id="PS50113">
    <property type="entry name" value="PAC"/>
    <property type="match status" value="1"/>
</dbReference>
<dbReference type="PROSITE" id="PS50043">
    <property type="entry name" value="HTH_LUXR_2"/>
    <property type="match status" value="1"/>
</dbReference>
<evidence type="ECO:0000259" key="2">
    <source>
        <dbReference type="PROSITE" id="PS50043"/>
    </source>
</evidence>